<proteinExistence type="predicted"/>
<evidence type="ECO:0000313" key="3">
    <source>
        <dbReference type="Proteomes" id="UP001322277"/>
    </source>
</evidence>
<dbReference type="KEGG" id="cdet:87948409"/>
<dbReference type="Proteomes" id="UP001322277">
    <property type="component" value="Chromosome 8"/>
</dbReference>
<protein>
    <submittedName>
        <fullName evidence="2">Uncharacterized protein</fullName>
    </submittedName>
</protein>
<sequence>MLRQFGILHYGREPQITAMWDAATSNAQNRAMLNVGEASIHLATVRDTQPCEPPKTLQTAGSTDDTGSGKAHEILCTSRIRNRAKESSMICVPASLLPTAAARNATMQQYIHAILHMHRKDRHVATWVNDALRHPDAAPDVLPEAPPVD</sequence>
<feature type="compositionally biased region" description="Polar residues" evidence="1">
    <location>
        <begin position="56"/>
        <end position="66"/>
    </location>
</feature>
<dbReference type="AlphaFoldDB" id="A0AAX4IUI5"/>
<dbReference type="GeneID" id="87948409"/>
<accession>A0AAX4IUI5</accession>
<feature type="region of interest" description="Disordered" evidence="1">
    <location>
        <begin position="48"/>
        <end position="70"/>
    </location>
</feature>
<evidence type="ECO:0000256" key="1">
    <source>
        <dbReference type="SAM" id="MobiDB-lite"/>
    </source>
</evidence>
<dbReference type="EMBL" id="CP137312">
    <property type="protein sequence ID" value="WQF86895.1"/>
    <property type="molecule type" value="Genomic_DNA"/>
</dbReference>
<evidence type="ECO:0000313" key="2">
    <source>
        <dbReference type="EMBL" id="WQF86895.1"/>
    </source>
</evidence>
<keyword evidence="3" id="KW-1185">Reference proteome</keyword>
<gene>
    <name evidence="2" type="ORF">CDEST_11909</name>
</gene>
<dbReference type="RefSeq" id="XP_062784116.1">
    <property type="nucleotide sequence ID" value="XM_062928065.1"/>
</dbReference>
<reference evidence="3" key="1">
    <citation type="journal article" date="2023" name="bioRxiv">
        <title>Complete genome of the Medicago anthracnose fungus, Colletotrichum destructivum, reveals a mini-chromosome-like region within a core chromosome.</title>
        <authorList>
            <person name="Lapalu N."/>
            <person name="Simon A."/>
            <person name="Lu A."/>
            <person name="Plaumann P.-L."/>
            <person name="Amselem J."/>
            <person name="Pigne S."/>
            <person name="Auger A."/>
            <person name="Koch C."/>
            <person name="Dallery J.-F."/>
            <person name="O'Connell R.J."/>
        </authorList>
    </citation>
    <scope>NUCLEOTIDE SEQUENCE [LARGE SCALE GENOMIC DNA]</scope>
    <source>
        <strain evidence="3">CBS 520.97</strain>
    </source>
</reference>
<name>A0AAX4IUI5_9PEZI</name>
<organism evidence="2 3">
    <name type="scientific">Colletotrichum destructivum</name>
    <dbReference type="NCBI Taxonomy" id="34406"/>
    <lineage>
        <taxon>Eukaryota</taxon>
        <taxon>Fungi</taxon>
        <taxon>Dikarya</taxon>
        <taxon>Ascomycota</taxon>
        <taxon>Pezizomycotina</taxon>
        <taxon>Sordariomycetes</taxon>
        <taxon>Hypocreomycetidae</taxon>
        <taxon>Glomerellales</taxon>
        <taxon>Glomerellaceae</taxon>
        <taxon>Colletotrichum</taxon>
        <taxon>Colletotrichum destructivum species complex</taxon>
    </lineage>
</organism>